<feature type="domain" description="Protein kinase" evidence="6">
    <location>
        <begin position="17"/>
        <end position="260"/>
    </location>
</feature>
<feature type="binding site" evidence="5">
    <location>
        <position position="47"/>
    </location>
    <ligand>
        <name>ATP</name>
        <dbReference type="ChEBI" id="CHEBI:30616"/>
    </ligand>
</feature>
<dbReference type="SUPFAM" id="SSF56112">
    <property type="entry name" value="Protein kinase-like (PK-like)"/>
    <property type="match status" value="1"/>
</dbReference>
<keyword evidence="7" id="KW-0723">Serine/threonine-protein kinase</keyword>
<evidence type="ECO:0000313" key="8">
    <source>
        <dbReference type="Proteomes" id="UP000634529"/>
    </source>
</evidence>
<organism evidence="7 8">
    <name type="scientific">Paenibacillus arenosi</name>
    <dbReference type="NCBI Taxonomy" id="2774142"/>
    <lineage>
        <taxon>Bacteria</taxon>
        <taxon>Bacillati</taxon>
        <taxon>Bacillota</taxon>
        <taxon>Bacilli</taxon>
        <taxon>Bacillales</taxon>
        <taxon>Paenibacillaceae</taxon>
        <taxon>Paenibacillus</taxon>
    </lineage>
</organism>
<keyword evidence="2 5" id="KW-0547">Nucleotide-binding</keyword>
<dbReference type="RefSeq" id="WP_192023902.1">
    <property type="nucleotide sequence ID" value="NZ_JACYTN010000002.1"/>
</dbReference>
<reference evidence="7 8" key="1">
    <citation type="submission" date="2020-09" db="EMBL/GenBank/DDBJ databases">
        <title>Paenibacillus sp. CAU 1523 isolated from sand of Haeundae Beach.</title>
        <authorList>
            <person name="Kim W."/>
        </authorList>
    </citation>
    <scope>NUCLEOTIDE SEQUENCE [LARGE SCALE GENOMIC DNA]</scope>
    <source>
        <strain evidence="7 8">CAU 1523</strain>
    </source>
</reference>
<dbReference type="PROSITE" id="PS50011">
    <property type="entry name" value="PROTEIN_KINASE_DOM"/>
    <property type="match status" value="1"/>
</dbReference>
<dbReference type="Gene3D" id="1.10.510.10">
    <property type="entry name" value="Transferase(Phosphotransferase) domain 1"/>
    <property type="match status" value="1"/>
</dbReference>
<keyword evidence="3 7" id="KW-0418">Kinase</keyword>
<sequence length="507" mass="57661">MRAPTKLMAGALLHERYRIKRLIGVGGMSYVYLAQDERLMGKYWAIKESIPLAHDREHLIREAQWLIELRHPNLPLIVDFFSPDEDGHAFLVMEYIEGETIAERLKRTTLSFDETIAYSLQLCDALSYLHGRTPPIIYRDMKPSNVMLAEQHRIKLIDFGIARQMKPSESADTMKLGTVGFAAPEQHEGKQSDARTDLYGIGALLAYVLSEGRWRGMEPFRTQMLNEDVPTSFYGILTKLMEVNPNARYQSADELKRELLSHADSKVLPAAYEFMDKGQRNQHGKANHGLQRAVTIAVAGIASGLGCTHMSLMIAHRLARSNRGKVAYVSNAESSRSVVHSILSSVEGDCAEDWNNRVWQWQGVSYIELGEHSGGLTISSVTQLQMEYDFIVLDLGVIGAKRRLDEEFVRASYSLLLGSTAPWRDDDTRAASNNLLELNYQQWIFALPHAKEEELRSSRLQLKCHSIISVPTCSNPFKGGSDLEEWLQSWMKVQEQKRRWFSWSKRK</sequence>
<comment type="caution">
    <text evidence="7">The sequence shown here is derived from an EMBL/GenBank/DDBJ whole genome shotgun (WGS) entry which is preliminary data.</text>
</comment>
<dbReference type="InterPro" id="IPR011009">
    <property type="entry name" value="Kinase-like_dom_sf"/>
</dbReference>
<dbReference type="PROSITE" id="PS00107">
    <property type="entry name" value="PROTEIN_KINASE_ATP"/>
    <property type="match status" value="1"/>
</dbReference>
<dbReference type="Proteomes" id="UP000634529">
    <property type="component" value="Unassembled WGS sequence"/>
</dbReference>
<evidence type="ECO:0000256" key="1">
    <source>
        <dbReference type="ARBA" id="ARBA00022679"/>
    </source>
</evidence>
<dbReference type="InterPro" id="IPR008271">
    <property type="entry name" value="Ser/Thr_kinase_AS"/>
</dbReference>
<dbReference type="PANTHER" id="PTHR43289:SF34">
    <property type="entry name" value="SERINE_THREONINE-PROTEIN KINASE YBDM-RELATED"/>
    <property type="match status" value="1"/>
</dbReference>
<evidence type="ECO:0000313" key="7">
    <source>
        <dbReference type="EMBL" id="MBD8497467.1"/>
    </source>
</evidence>
<gene>
    <name evidence="7" type="ORF">IFO66_04035</name>
</gene>
<evidence type="ECO:0000256" key="4">
    <source>
        <dbReference type="ARBA" id="ARBA00022840"/>
    </source>
</evidence>
<keyword evidence="4 5" id="KW-0067">ATP-binding</keyword>
<dbReference type="GO" id="GO:0004674">
    <property type="term" value="F:protein serine/threonine kinase activity"/>
    <property type="evidence" value="ECO:0007669"/>
    <property type="project" value="UniProtKB-KW"/>
</dbReference>
<evidence type="ECO:0000259" key="6">
    <source>
        <dbReference type="PROSITE" id="PS50011"/>
    </source>
</evidence>
<evidence type="ECO:0000256" key="5">
    <source>
        <dbReference type="PROSITE-ProRule" id="PRU10141"/>
    </source>
</evidence>
<dbReference type="InterPro" id="IPR000719">
    <property type="entry name" value="Prot_kinase_dom"/>
</dbReference>
<accession>A0ABR9AW56</accession>
<keyword evidence="1" id="KW-0808">Transferase</keyword>
<dbReference type="InterPro" id="IPR017441">
    <property type="entry name" value="Protein_kinase_ATP_BS"/>
</dbReference>
<dbReference type="PANTHER" id="PTHR43289">
    <property type="entry name" value="MITOGEN-ACTIVATED PROTEIN KINASE KINASE KINASE 20-RELATED"/>
    <property type="match status" value="1"/>
</dbReference>
<dbReference type="EMBL" id="JACYTN010000002">
    <property type="protein sequence ID" value="MBD8497467.1"/>
    <property type="molecule type" value="Genomic_DNA"/>
</dbReference>
<dbReference type="CDD" id="cd14014">
    <property type="entry name" value="STKc_PknB_like"/>
    <property type="match status" value="1"/>
</dbReference>
<name>A0ABR9AW56_9BACL</name>
<dbReference type="SMART" id="SM00220">
    <property type="entry name" value="S_TKc"/>
    <property type="match status" value="1"/>
</dbReference>
<evidence type="ECO:0000256" key="2">
    <source>
        <dbReference type="ARBA" id="ARBA00022741"/>
    </source>
</evidence>
<dbReference type="Pfam" id="PF00069">
    <property type="entry name" value="Pkinase"/>
    <property type="match status" value="1"/>
</dbReference>
<keyword evidence="8" id="KW-1185">Reference proteome</keyword>
<dbReference type="Gene3D" id="3.30.200.20">
    <property type="entry name" value="Phosphorylase Kinase, domain 1"/>
    <property type="match status" value="1"/>
</dbReference>
<evidence type="ECO:0000256" key="3">
    <source>
        <dbReference type="ARBA" id="ARBA00022777"/>
    </source>
</evidence>
<proteinExistence type="predicted"/>
<dbReference type="PROSITE" id="PS00108">
    <property type="entry name" value="PROTEIN_KINASE_ST"/>
    <property type="match status" value="1"/>
</dbReference>
<protein>
    <submittedName>
        <fullName evidence="7">Serine/threonine protein kinase</fullName>
    </submittedName>
</protein>